<comment type="subunit">
    <text evidence="10">Forms a cyclic heterotetrameric complex composed of two molecules of XerC and two molecules of XerD.</text>
</comment>
<dbReference type="NCBIfam" id="TIGR02225">
    <property type="entry name" value="recomb_XerD"/>
    <property type="match status" value="1"/>
</dbReference>
<dbReference type="InterPro" id="IPR023009">
    <property type="entry name" value="Tyrosine_recombinase_XerC/XerD"/>
</dbReference>
<dbReference type="InterPro" id="IPR011932">
    <property type="entry name" value="Recomb_XerD"/>
</dbReference>
<comment type="function">
    <text evidence="10">Site-specific tyrosine recombinase, which acts by catalyzing the cutting and rejoining of the recombining DNA molecules. The XerC-XerD complex is essential to convert dimers of the bacterial chromosome into monomers to permit their segregation at cell division. It also contributes to the segregational stability of plasmids.</text>
</comment>
<feature type="domain" description="Core-binding (CB)" evidence="12">
    <location>
        <begin position="1"/>
        <end position="85"/>
    </location>
</feature>
<feature type="active site" description="O-(3'-phospho-DNA)-tyrosine intermediate" evidence="10">
    <location>
        <position position="283"/>
    </location>
</feature>
<evidence type="ECO:0000313" key="13">
    <source>
        <dbReference type="EMBL" id="PIU50922.1"/>
    </source>
</evidence>
<dbReference type="PANTHER" id="PTHR30349">
    <property type="entry name" value="PHAGE INTEGRASE-RELATED"/>
    <property type="match status" value="1"/>
</dbReference>
<keyword evidence="3 10" id="KW-0963">Cytoplasm</keyword>
<evidence type="ECO:0000256" key="1">
    <source>
        <dbReference type="ARBA" id="ARBA00004496"/>
    </source>
</evidence>
<comment type="caution">
    <text evidence="13">The sequence shown here is derived from an EMBL/GenBank/DDBJ whole genome shotgun (WGS) entry which is preliminary data.</text>
</comment>
<dbReference type="NCBIfam" id="NF040815">
    <property type="entry name" value="recomb_XerA_Arch"/>
    <property type="match status" value="1"/>
</dbReference>
<dbReference type="InterPro" id="IPR050090">
    <property type="entry name" value="Tyrosine_recombinase_XerCD"/>
</dbReference>
<evidence type="ECO:0000256" key="9">
    <source>
        <dbReference type="ARBA" id="ARBA00023306"/>
    </source>
</evidence>
<dbReference type="Gene3D" id="1.10.443.10">
    <property type="entry name" value="Intergrase catalytic core"/>
    <property type="match status" value="1"/>
</dbReference>
<keyword evidence="4 10" id="KW-0132">Cell division</keyword>
<keyword evidence="8 10" id="KW-0233">DNA recombination</keyword>
<dbReference type="HAMAP" id="MF_01808">
    <property type="entry name" value="Recomb_XerC_XerD"/>
    <property type="match status" value="1"/>
</dbReference>
<dbReference type="GO" id="GO:0006313">
    <property type="term" value="P:DNA transposition"/>
    <property type="evidence" value="ECO:0007669"/>
    <property type="project" value="UniProtKB-UniRule"/>
</dbReference>
<dbReference type="InterPro" id="IPR010998">
    <property type="entry name" value="Integrase_recombinase_N"/>
</dbReference>
<dbReference type="Pfam" id="PF02899">
    <property type="entry name" value="Phage_int_SAM_1"/>
    <property type="match status" value="1"/>
</dbReference>
<feature type="active site" evidence="10">
    <location>
        <position position="248"/>
    </location>
</feature>
<dbReference type="CDD" id="cd00798">
    <property type="entry name" value="INT_XerDC_C"/>
    <property type="match status" value="1"/>
</dbReference>
<dbReference type="InterPro" id="IPR002104">
    <property type="entry name" value="Integrase_catalytic"/>
</dbReference>
<dbReference type="GO" id="GO:0003677">
    <property type="term" value="F:DNA binding"/>
    <property type="evidence" value="ECO:0007669"/>
    <property type="project" value="UniProtKB-UniRule"/>
</dbReference>
<dbReference type="NCBIfam" id="NF001399">
    <property type="entry name" value="PRK00283.1"/>
    <property type="match status" value="1"/>
</dbReference>
<dbReference type="InterPro" id="IPR013762">
    <property type="entry name" value="Integrase-like_cat_sf"/>
</dbReference>
<keyword evidence="5 10" id="KW-0159">Chromosome partition</keyword>
<dbReference type="GO" id="GO:0009037">
    <property type="term" value="F:tyrosine-based site-specific recombinase activity"/>
    <property type="evidence" value="ECO:0007669"/>
    <property type="project" value="UniProtKB-UniRule"/>
</dbReference>
<evidence type="ECO:0000256" key="2">
    <source>
        <dbReference type="ARBA" id="ARBA00010450"/>
    </source>
</evidence>
<evidence type="ECO:0000259" key="11">
    <source>
        <dbReference type="PROSITE" id="PS51898"/>
    </source>
</evidence>
<evidence type="ECO:0000256" key="3">
    <source>
        <dbReference type="ARBA" id="ARBA00022490"/>
    </source>
</evidence>
<keyword evidence="6 10" id="KW-0229">DNA integration</keyword>
<dbReference type="InterPro" id="IPR011010">
    <property type="entry name" value="DNA_brk_join_enz"/>
</dbReference>
<organism evidence="13 14">
    <name type="scientific">Candidatus Desantisbacteria bacterium CG07_land_8_20_14_0_80_39_15</name>
    <dbReference type="NCBI Taxonomy" id="1974549"/>
    <lineage>
        <taxon>Bacteria</taxon>
        <taxon>Candidatus Desantisiibacteriota</taxon>
    </lineage>
</organism>
<dbReference type="InterPro" id="IPR004107">
    <property type="entry name" value="Integrase_SAM-like_N"/>
</dbReference>
<feature type="active site" evidence="10">
    <location>
        <position position="170"/>
    </location>
</feature>
<dbReference type="PANTHER" id="PTHR30349:SF81">
    <property type="entry name" value="TYROSINE RECOMBINASE XERC"/>
    <property type="match status" value="1"/>
</dbReference>
<dbReference type="Gene3D" id="1.10.150.130">
    <property type="match status" value="1"/>
</dbReference>
<evidence type="ECO:0000256" key="4">
    <source>
        <dbReference type="ARBA" id="ARBA00022618"/>
    </source>
</evidence>
<dbReference type="SUPFAM" id="SSF47823">
    <property type="entry name" value="lambda integrase-like, N-terminal domain"/>
    <property type="match status" value="1"/>
</dbReference>
<dbReference type="GO" id="GO:0051301">
    <property type="term" value="P:cell division"/>
    <property type="evidence" value="ECO:0007669"/>
    <property type="project" value="UniProtKB-KW"/>
</dbReference>
<comment type="similarity">
    <text evidence="2">Belongs to the 'phage' integrase family. XerD subfamily.</text>
</comment>
<proteinExistence type="inferred from homology"/>
<dbReference type="Proteomes" id="UP000229227">
    <property type="component" value="Unassembled WGS sequence"/>
</dbReference>
<accession>A0A2M6ZEU4</accession>
<feature type="active site" evidence="10">
    <location>
        <position position="251"/>
    </location>
</feature>
<dbReference type="GO" id="GO:0007059">
    <property type="term" value="P:chromosome segregation"/>
    <property type="evidence" value="ECO:0007669"/>
    <property type="project" value="UniProtKB-UniRule"/>
</dbReference>
<comment type="similarity">
    <text evidence="10">Belongs to the 'phage' integrase family. XerC subfamily.</text>
</comment>
<evidence type="ECO:0000256" key="10">
    <source>
        <dbReference type="HAMAP-Rule" id="MF_01808"/>
    </source>
</evidence>
<dbReference type="PROSITE" id="PS51900">
    <property type="entry name" value="CB"/>
    <property type="match status" value="1"/>
</dbReference>
<evidence type="ECO:0000256" key="5">
    <source>
        <dbReference type="ARBA" id="ARBA00022829"/>
    </source>
</evidence>
<feature type="domain" description="Tyr recombinase" evidence="11">
    <location>
        <begin position="106"/>
        <end position="296"/>
    </location>
</feature>
<feature type="active site" evidence="10">
    <location>
        <position position="274"/>
    </location>
</feature>
<dbReference type="GO" id="GO:0005737">
    <property type="term" value="C:cytoplasm"/>
    <property type="evidence" value="ECO:0007669"/>
    <property type="project" value="UniProtKB-SubCell"/>
</dbReference>
<gene>
    <name evidence="10" type="primary">xerC</name>
    <name evidence="13" type="ORF">COS91_07160</name>
</gene>
<evidence type="ECO:0000259" key="12">
    <source>
        <dbReference type="PROSITE" id="PS51900"/>
    </source>
</evidence>
<comment type="subcellular location">
    <subcellularLocation>
        <location evidence="1 10">Cytoplasm</location>
    </subcellularLocation>
</comment>
<keyword evidence="7 10" id="KW-0238">DNA-binding</keyword>
<dbReference type="SUPFAM" id="SSF56349">
    <property type="entry name" value="DNA breaking-rejoining enzymes"/>
    <property type="match status" value="1"/>
</dbReference>
<evidence type="ECO:0000256" key="7">
    <source>
        <dbReference type="ARBA" id="ARBA00023125"/>
    </source>
</evidence>
<dbReference type="InterPro" id="IPR044068">
    <property type="entry name" value="CB"/>
</dbReference>
<dbReference type="Pfam" id="PF00589">
    <property type="entry name" value="Phage_integrase"/>
    <property type="match status" value="1"/>
</dbReference>
<feature type="active site" evidence="10">
    <location>
        <position position="146"/>
    </location>
</feature>
<reference evidence="14" key="1">
    <citation type="submission" date="2017-09" db="EMBL/GenBank/DDBJ databases">
        <title>Depth-based differentiation of microbial function through sediment-hosted aquifers and enrichment of novel symbionts in the deep terrestrial subsurface.</title>
        <authorList>
            <person name="Probst A.J."/>
            <person name="Ladd B."/>
            <person name="Jarett J.K."/>
            <person name="Geller-Mcgrath D.E."/>
            <person name="Sieber C.M.K."/>
            <person name="Emerson J.B."/>
            <person name="Anantharaman K."/>
            <person name="Thomas B.C."/>
            <person name="Malmstrom R."/>
            <person name="Stieglmeier M."/>
            <person name="Klingl A."/>
            <person name="Woyke T."/>
            <person name="Ryan C.M."/>
            <person name="Banfield J.F."/>
        </authorList>
    </citation>
    <scope>NUCLEOTIDE SEQUENCE [LARGE SCALE GENOMIC DNA]</scope>
</reference>
<evidence type="ECO:0000313" key="14">
    <source>
        <dbReference type="Proteomes" id="UP000229227"/>
    </source>
</evidence>
<name>A0A2M6ZEU4_9BACT</name>
<dbReference type="PROSITE" id="PS51898">
    <property type="entry name" value="TYR_RECOMBINASE"/>
    <property type="match status" value="1"/>
</dbReference>
<evidence type="ECO:0000256" key="6">
    <source>
        <dbReference type="ARBA" id="ARBA00022908"/>
    </source>
</evidence>
<dbReference type="EMBL" id="PEWN01000115">
    <property type="protein sequence ID" value="PIU50922.1"/>
    <property type="molecule type" value="Genomic_DNA"/>
</dbReference>
<evidence type="ECO:0000256" key="8">
    <source>
        <dbReference type="ARBA" id="ARBA00023172"/>
    </source>
</evidence>
<sequence>MDNEKIDEFINFLRVERGLSQNTQDAYGRDLRGYILFLKKNNLNLENVQSGDVIDFLLDLRKRGLTTSSLARKLIAVKVFHRFLANEGHLLKDPTTFLESPRKEMWLPSVLSRSDVEGILNIPDTSTPLGLRDKALLELLYATGMRISEVANLHIEDLNLNEGYIKCFGKGGKERVVPIGKKAIEAVREYLRFKDSKIERLKDSKDSKDRENYVLTNWRGRKLTRQGLWEIIKGYVRKSGINKKVTPHTFRHSFATHLLQGGADLRSVQEMLGHSDISTTQIYLHLDRKQVQEAYRKYHPRA</sequence>
<protein>
    <recommendedName>
        <fullName evidence="10">Tyrosine recombinase XerC</fullName>
    </recommendedName>
</protein>
<dbReference type="AlphaFoldDB" id="A0A2M6ZEU4"/>
<keyword evidence="9 10" id="KW-0131">Cell cycle</keyword>